<dbReference type="GO" id="GO:0005524">
    <property type="term" value="F:ATP binding"/>
    <property type="evidence" value="ECO:0007669"/>
    <property type="project" value="UniProtKB-UniRule"/>
</dbReference>
<dbReference type="EMBL" id="CP003050">
    <property type="protein sequence ID" value="AGB14737.1"/>
    <property type="molecule type" value="Genomic_DNA"/>
</dbReference>
<dbReference type="PANTHER" id="PTHR23073">
    <property type="entry name" value="26S PROTEASOME REGULATORY SUBUNIT"/>
    <property type="match status" value="1"/>
</dbReference>
<evidence type="ECO:0000256" key="5">
    <source>
        <dbReference type="ARBA" id="ARBA00022840"/>
    </source>
</evidence>
<dbReference type="GO" id="GO:0010498">
    <property type="term" value="P:proteasomal protein catabolic process"/>
    <property type="evidence" value="ECO:0007669"/>
    <property type="project" value="UniProtKB-UniRule"/>
</dbReference>
<evidence type="ECO:0000256" key="4">
    <source>
        <dbReference type="ARBA" id="ARBA00022741"/>
    </source>
</evidence>
<dbReference type="GO" id="GO:0005737">
    <property type="term" value="C:cytoplasm"/>
    <property type="evidence" value="ECO:0007669"/>
    <property type="project" value="UniProtKB-SubCell"/>
</dbReference>
<evidence type="ECO:0000259" key="12">
    <source>
        <dbReference type="SMART" id="SM00382"/>
    </source>
</evidence>
<evidence type="ECO:0000256" key="8">
    <source>
        <dbReference type="ARBA" id="ARBA00023186"/>
    </source>
</evidence>
<dbReference type="FunFam" id="3.40.50.300:FF:000033">
    <property type="entry name" value="26S protease regulatory subunit 6B"/>
    <property type="match status" value="1"/>
</dbReference>
<sequence>MQPYPRPKGTFTSADYPSLIRMARSPSLPDRPTRDIDPNLPDEERLDALRSHHEELTDVQEKLASQLESAEHRRDELRERVDQVERENECLKHSPLYVASVEESFDGEVVVKQHGNNQEVLTEVSPRMADRIEPGDRVAVDDSFGLQTLLSAETDARAQAMEITEKPDVSYDDIGGIDDQVREVREAVEQPLAEPELFEQVGIEPPSGVLLYGPPGTGKTMLAKAVATKTDATFIKMAGSELVRKFIGEGSRLVRDLFELAREREPAIIFIDEIDAVAATRTDSKTSGDAEVQRTMMQLLNEMDGFEHRGEISIIAATNRFDMLDRAILRPGRFDRLIEVPEPDVEGRERIFEIHSQDLSLADAVDYDTLAERTDGYSGAEIESVTTEAGMFAIRDDRTDVTMADFEAAIDKLESDDGTEYVSSENYFFN</sequence>
<feature type="domain" description="AAA+ ATPase" evidence="12">
    <location>
        <begin position="205"/>
        <end position="344"/>
    </location>
</feature>
<dbReference type="Proteomes" id="UP000010846">
    <property type="component" value="Chromosome"/>
</dbReference>
<keyword evidence="14" id="KW-1185">Reference proteome</keyword>
<dbReference type="InterPro" id="IPR003959">
    <property type="entry name" value="ATPase_AAA_core"/>
</dbReference>
<keyword evidence="5 9" id="KW-0067">ATP-binding</keyword>
<dbReference type="InterPro" id="IPR003960">
    <property type="entry name" value="ATPase_AAA_CS"/>
</dbReference>
<dbReference type="Pfam" id="PF17862">
    <property type="entry name" value="AAA_lid_3"/>
    <property type="match status" value="1"/>
</dbReference>
<protein>
    <recommendedName>
        <fullName evidence="9">Proteasome-activating nucleotidase</fullName>
        <shortName evidence="9">PAN</shortName>
    </recommendedName>
    <alternativeName>
        <fullName evidence="9">Proteasomal ATPase</fullName>
    </alternativeName>
    <alternativeName>
        <fullName evidence="9">Proteasome regulatory ATPase</fullName>
    </alternativeName>
    <alternativeName>
        <fullName evidence="9">Proteasome regulatory particle</fullName>
    </alternativeName>
</protein>
<keyword evidence="7 9" id="KW-0175">Coiled coil</keyword>
<comment type="subunit">
    <text evidence="9">Homohexamer. The hexameric complex has a two-ring architecture resembling a top hat that caps the 20S proteasome core at one or both ends. Upon ATP-binding, the C-terminus of PAN interacts with the alpha-rings of the proteasome core by binding to the intersubunit pockets.</text>
</comment>
<proteinExistence type="inferred from homology"/>
<evidence type="ECO:0000256" key="10">
    <source>
        <dbReference type="RuleBase" id="RU003651"/>
    </source>
</evidence>
<keyword evidence="8 9" id="KW-0143">Chaperone</keyword>
<comment type="domain">
    <text evidence="9">Consists of three main regions, an N-terminal coiled-coil domain that may assist in substrate recognition, an interdomain involved in PAN hexamerization, and a C-terminal ATPase domain of the AAA type.</text>
</comment>
<evidence type="ECO:0000313" key="13">
    <source>
        <dbReference type="EMBL" id="AGB14737.1"/>
    </source>
</evidence>
<dbReference type="GO" id="GO:0022623">
    <property type="term" value="C:proteasome-activating nucleotidase complex"/>
    <property type="evidence" value="ECO:0007669"/>
    <property type="project" value="UniProtKB-UniRule"/>
</dbReference>
<name>L0I9V5_HALRX</name>
<dbReference type="eggNOG" id="arCOG01306">
    <property type="taxonomic scope" value="Archaea"/>
</dbReference>
<feature type="binding site" evidence="9">
    <location>
        <position position="355"/>
    </location>
    <ligand>
        <name>ATP</name>
        <dbReference type="ChEBI" id="CHEBI:30616"/>
    </ligand>
</feature>
<dbReference type="Pfam" id="PF00004">
    <property type="entry name" value="AAA"/>
    <property type="match status" value="1"/>
</dbReference>
<dbReference type="PROSITE" id="PS00674">
    <property type="entry name" value="AAA"/>
    <property type="match status" value="1"/>
</dbReference>
<reference evidence="13" key="1">
    <citation type="submission" date="2011-09" db="EMBL/GenBank/DDBJ databases">
        <title>Complete sequence of Halovivax ruber XH-70.</title>
        <authorList>
            <consortium name="US DOE Joint Genome Institute"/>
            <person name="Lucas S."/>
            <person name="Han J."/>
            <person name="Lapidus A."/>
            <person name="Cheng J.-F."/>
            <person name="Goodwin L."/>
            <person name="Pitluck S."/>
            <person name="Peters L."/>
            <person name="Mikhailova N."/>
            <person name="Davenport K."/>
            <person name="Detter J.C."/>
            <person name="Han C."/>
            <person name="Tapia R."/>
            <person name="Land M."/>
            <person name="Hauser L."/>
            <person name="Kyrpides N."/>
            <person name="Ivanova N."/>
            <person name="Pagani I."/>
            <person name="Sproer C."/>
            <person name="Anderson I."/>
            <person name="Woyke T."/>
        </authorList>
    </citation>
    <scope>NUCLEOTIDE SEQUENCE</scope>
    <source>
        <strain evidence="13">XH-70</strain>
    </source>
</reference>
<dbReference type="STRING" id="797302.Halru_0085"/>
<feature type="coiled-coil region" evidence="9">
    <location>
        <begin position="53"/>
        <end position="94"/>
    </location>
</feature>
<gene>
    <name evidence="9" type="primary">pan</name>
    <name evidence="13" type="ordered locus">Halru_0085</name>
</gene>
<evidence type="ECO:0000256" key="6">
    <source>
        <dbReference type="ARBA" id="ARBA00022942"/>
    </source>
</evidence>
<dbReference type="InterPro" id="IPR027417">
    <property type="entry name" value="P-loop_NTPase"/>
</dbReference>
<dbReference type="SUPFAM" id="SSF52540">
    <property type="entry name" value="P-loop containing nucleoside triphosphate hydrolases"/>
    <property type="match status" value="1"/>
</dbReference>
<evidence type="ECO:0000256" key="3">
    <source>
        <dbReference type="ARBA" id="ARBA00022490"/>
    </source>
</evidence>
<evidence type="ECO:0000256" key="11">
    <source>
        <dbReference type="SAM" id="MobiDB-lite"/>
    </source>
</evidence>
<dbReference type="KEGG" id="hru:Halru_0085"/>
<dbReference type="InterPro" id="IPR003593">
    <property type="entry name" value="AAA+_ATPase"/>
</dbReference>
<dbReference type="InterPro" id="IPR041569">
    <property type="entry name" value="AAA_lid_3"/>
</dbReference>
<evidence type="ECO:0000256" key="7">
    <source>
        <dbReference type="ARBA" id="ARBA00023054"/>
    </source>
</evidence>
<keyword evidence="6 9" id="KW-0647">Proteasome</keyword>
<feature type="compositionally biased region" description="Basic and acidic residues" evidence="11">
    <location>
        <begin position="31"/>
        <end position="42"/>
    </location>
</feature>
<accession>L0I9V5</accession>
<dbReference type="NCBIfam" id="NF047747">
    <property type="entry name" value="PrtsmActNtasePan2"/>
    <property type="match status" value="1"/>
</dbReference>
<dbReference type="HAMAP" id="MF_00553">
    <property type="entry name" value="PAN"/>
    <property type="match status" value="1"/>
</dbReference>
<comment type="subcellular location">
    <subcellularLocation>
        <location evidence="1 9">Cytoplasm</location>
    </subcellularLocation>
</comment>
<dbReference type="SMART" id="SM00382">
    <property type="entry name" value="AAA"/>
    <property type="match status" value="1"/>
</dbReference>
<dbReference type="InterPro" id="IPR012340">
    <property type="entry name" value="NA-bd_OB-fold"/>
</dbReference>
<dbReference type="NCBIfam" id="NF003069">
    <property type="entry name" value="PRK03992.1"/>
    <property type="match status" value="1"/>
</dbReference>
<dbReference type="GO" id="GO:0016887">
    <property type="term" value="F:ATP hydrolysis activity"/>
    <property type="evidence" value="ECO:0007669"/>
    <property type="project" value="UniProtKB-UniRule"/>
</dbReference>
<dbReference type="GO" id="GO:0043335">
    <property type="term" value="P:protein unfolding"/>
    <property type="evidence" value="ECO:0007669"/>
    <property type="project" value="UniProtKB-UniRule"/>
</dbReference>
<comment type="function">
    <text evidence="9">ATPase which is responsible for recognizing, binding, unfolding and translocation of substrate proteins into the archaeal 20S proteasome core particle. Is essential for opening the gate of the 20S proteasome via an interaction with its C-terminus, thereby allowing substrate entry and access to the site of proteolysis. Thus, the C-termini of the proteasomal ATPase function like a 'key in a lock' to induce gate opening and therefore regulate proteolysis. Unfolding activity requires energy from ATP hydrolysis, whereas ATP binding alone promotes ATPase-20S proteasome association which triggers gate opening, and supports translocation of unfolded substrates.</text>
</comment>
<dbReference type="Gene3D" id="3.40.50.300">
    <property type="entry name" value="P-loop containing nucleotide triphosphate hydrolases"/>
    <property type="match status" value="1"/>
</dbReference>
<comment type="similarity">
    <text evidence="2 9 10">Belongs to the AAA ATPase family.</text>
</comment>
<keyword evidence="3 9" id="KW-0963">Cytoplasm</keyword>
<dbReference type="InterPro" id="IPR023501">
    <property type="entry name" value="Nucleotidase_PAN"/>
</dbReference>
<feature type="region of interest" description="Disordered" evidence="11">
    <location>
        <begin position="1"/>
        <end position="42"/>
    </location>
</feature>
<dbReference type="InterPro" id="IPR050221">
    <property type="entry name" value="26S_Proteasome_ATPase"/>
</dbReference>
<evidence type="ECO:0000256" key="1">
    <source>
        <dbReference type="ARBA" id="ARBA00004496"/>
    </source>
</evidence>
<dbReference type="HOGENOM" id="CLU_000688_2_0_2"/>
<organism evidence="13 14">
    <name type="scientific">Halovivax ruber (strain DSM 18193 / JCM 13892 / XH-70)</name>
    <dbReference type="NCBI Taxonomy" id="797302"/>
    <lineage>
        <taxon>Archaea</taxon>
        <taxon>Methanobacteriati</taxon>
        <taxon>Methanobacteriota</taxon>
        <taxon>Stenosarchaea group</taxon>
        <taxon>Halobacteria</taxon>
        <taxon>Halobacteriales</taxon>
        <taxon>Natrialbaceae</taxon>
        <taxon>Halovivax</taxon>
    </lineage>
</organism>
<evidence type="ECO:0000313" key="14">
    <source>
        <dbReference type="Proteomes" id="UP000010846"/>
    </source>
</evidence>
<dbReference type="AlphaFoldDB" id="L0I9V5"/>
<keyword evidence="4 9" id="KW-0547">Nucleotide-binding</keyword>
<evidence type="ECO:0000256" key="9">
    <source>
        <dbReference type="HAMAP-Rule" id="MF_00553"/>
    </source>
</evidence>
<dbReference type="Gene3D" id="2.40.50.140">
    <property type="entry name" value="Nucleic acid-binding proteins"/>
    <property type="match status" value="1"/>
</dbReference>
<feature type="binding site" evidence="9">
    <location>
        <begin position="216"/>
        <end position="221"/>
    </location>
    <ligand>
        <name>ATP</name>
        <dbReference type="ChEBI" id="CHEBI:30616"/>
    </ligand>
</feature>
<dbReference type="Gene3D" id="1.10.8.60">
    <property type="match status" value="1"/>
</dbReference>
<evidence type="ECO:0000256" key="2">
    <source>
        <dbReference type="ARBA" id="ARBA00006914"/>
    </source>
</evidence>